<evidence type="ECO:0000313" key="2">
    <source>
        <dbReference type="Proteomes" id="UP000827872"/>
    </source>
</evidence>
<organism evidence="1 2">
    <name type="scientific">Sphaerodactylus townsendi</name>
    <dbReference type="NCBI Taxonomy" id="933632"/>
    <lineage>
        <taxon>Eukaryota</taxon>
        <taxon>Metazoa</taxon>
        <taxon>Chordata</taxon>
        <taxon>Craniata</taxon>
        <taxon>Vertebrata</taxon>
        <taxon>Euteleostomi</taxon>
        <taxon>Lepidosauria</taxon>
        <taxon>Squamata</taxon>
        <taxon>Bifurcata</taxon>
        <taxon>Gekkota</taxon>
        <taxon>Sphaerodactylidae</taxon>
        <taxon>Sphaerodactylus</taxon>
    </lineage>
</organism>
<accession>A0ACB8EH37</accession>
<proteinExistence type="predicted"/>
<protein>
    <submittedName>
        <fullName evidence="1">Uncharacterized protein</fullName>
    </submittedName>
</protein>
<dbReference type="EMBL" id="CM037616">
    <property type="protein sequence ID" value="KAH7991791.1"/>
    <property type="molecule type" value="Genomic_DNA"/>
</dbReference>
<gene>
    <name evidence="1" type="ORF">K3G42_011882</name>
</gene>
<keyword evidence="2" id="KW-1185">Reference proteome</keyword>
<dbReference type="Proteomes" id="UP000827872">
    <property type="component" value="Linkage Group LG03"/>
</dbReference>
<sequence length="387" mass="43694">MVIVGSRVKAQCMNSVENHKVGKVTATDKDFPSNCLTYRIVRGDVYAAELFWLDPVSGMIKLIRQPDYESIRQYQLTIEAIDCDPDNPKSASTMVIIDIKEENDEAPECTPYTYRATVLDNIPPGTNINSFSLSCKDRDSNGSAMRFEIVSGNRGNHFGLDPTRGSSSPKLIVKNPFDFEGEMDFQPQYHLVVHIIDDNLYNKTVSNPRTGTVLIDISVIQTNTQPPTTTPFDKKKGLTIVYTSVNTYSSTDWYIPFIFTLMAIMSIGLTTCWCYLLWRYARCKNPCLKRQVPDPRTIERMNTYRPGTQKEKGEVITEITNCETVFDGEAQDPVTGNLYQYNSKSGARKWKIPQKLMGNDVELTNIYSSSQKLSPENSVSMNSPKEV</sequence>
<comment type="caution">
    <text evidence="1">The sequence shown here is derived from an EMBL/GenBank/DDBJ whole genome shotgun (WGS) entry which is preliminary data.</text>
</comment>
<name>A0ACB8EH37_9SAUR</name>
<evidence type="ECO:0000313" key="1">
    <source>
        <dbReference type="EMBL" id="KAH7991791.1"/>
    </source>
</evidence>
<reference evidence="1" key="1">
    <citation type="submission" date="2021-08" db="EMBL/GenBank/DDBJ databases">
        <title>The first chromosome-level gecko genome reveals the dynamic sex chromosomes of Neotropical dwarf geckos (Sphaerodactylidae: Sphaerodactylus).</title>
        <authorList>
            <person name="Pinto B.J."/>
            <person name="Keating S.E."/>
            <person name="Gamble T."/>
        </authorList>
    </citation>
    <scope>NUCLEOTIDE SEQUENCE</scope>
    <source>
        <strain evidence="1">TG3544</strain>
    </source>
</reference>